<dbReference type="STRING" id="1121322.SAMN02745136_03406"/>
<keyword evidence="1" id="KW-0812">Transmembrane</keyword>
<keyword evidence="3" id="KW-1185">Reference proteome</keyword>
<organism evidence="2 3">
    <name type="scientific">Anaerocolumna jejuensis DSM 15929</name>
    <dbReference type="NCBI Taxonomy" id="1121322"/>
    <lineage>
        <taxon>Bacteria</taxon>
        <taxon>Bacillati</taxon>
        <taxon>Bacillota</taxon>
        <taxon>Clostridia</taxon>
        <taxon>Lachnospirales</taxon>
        <taxon>Lachnospiraceae</taxon>
        <taxon>Anaerocolumna</taxon>
    </lineage>
</organism>
<dbReference type="EMBL" id="FRAC01000017">
    <property type="protein sequence ID" value="SHK80483.1"/>
    <property type="molecule type" value="Genomic_DNA"/>
</dbReference>
<keyword evidence="1" id="KW-0472">Membrane</keyword>
<protein>
    <recommendedName>
        <fullName evidence="4">FMN-binding domain-containing protein</fullName>
    </recommendedName>
</protein>
<reference evidence="2" key="1">
    <citation type="submission" date="2016-11" db="EMBL/GenBank/DDBJ databases">
        <authorList>
            <person name="Jaros S."/>
            <person name="Januszkiewicz K."/>
            <person name="Wedrychowicz H."/>
        </authorList>
    </citation>
    <scope>NUCLEOTIDE SEQUENCE [LARGE SCALE GENOMIC DNA]</scope>
    <source>
        <strain evidence="2">DSM 15929</strain>
    </source>
</reference>
<dbReference type="Proteomes" id="UP000184386">
    <property type="component" value="Unassembled WGS sequence"/>
</dbReference>
<gene>
    <name evidence="2" type="ORF">SAMN02745136_03406</name>
</gene>
<evidence type="ECO:0008006" key="4">
    <source>
        <dbReference type="Google" id="ProtNLM"/>
    </source>
</evidence>
<evidence type="ECO:0000313" key="2">
    <source>
        <dbReference type="EMBL" id="SHK80483.1"/>
    </source>
</evidence>
<evidence type="ECO:0000256" key="1">
    <source>
        <dbReference type="SAM" id="Phobius"/>
    </source>
</evidence>
<feature type="transmembrane region" description="Helical" evidence="1">
    <location>
        <begin position="14"/>
        <end position="36"/>
    </location>
</feature>
<evidence type="ECO:0000313" key="3">
    <source>
        <dbReference type="Proteomes" id="UP000184386"/>
    </source>
</evidence>
<keyword evidence="1" id="KW-1133">Transmembrane helix</keyword>
<dbReference type="RefSeq" id="WP_073278050.1">
    <property type="nucleotide sequence ID" value="NZ_FRAC01000017.1"/>
</dbReference>
<proteinExistence type="predicted"/>
<sequence length="148" mass="16635">MSNTKIVVLHLKEILYTVLFAGLGILLIILLIIMFVNKNNDKSDTAMDAKYIPGVYNSTFVLNDTSLNLEVVLDKDHINSIRIVNIDDSISTMYPLVEPSLEKIADQLYNGTNINDLQISNNSKYTENYLVNAIKTTLEKADPSQKIQ</sequence>
<dbReference type="OrthoDB" id="9790495at2"/>
<name>A0A1M6VG44_9FIRM</name>
<dbReference type="AlphaFoldDB" id="A0A1M6VG44"/>
<accession>A0A1M6VG44</accession>